<accession>A0AAN8GM69</accession>
<comment type="caution">
    <text evidence="2">The sequence shown here is derived from an EMBL/GenBank/DDBJ whole genome shotgun (WGS) entry which is preliminary data.</text>
</comment>
<reference evidence="2 3" key="1">
    <citation type="journal article" date="2023" name="Mol. Biol. Evol.">
        <title>Genomics of Secondarily Temperate Adaptation in the Only Non-Antarctic Icefish.</title>
        <authorList>
            <person name="Rivera-Colon A.G."/>
            <person name="Rayamajhi N."/>
            <person name="Minhas B.F."/>
            <person name="Madrigal G."/>
            <person name="Bilyk K.T."/>
            <person name="Yoon V."/>
            <person name="Hune M."/>
            <person name="Gregory S."/>
            <person name="Cheng C.H.C."/>
            <person name="Catchen J.M."/>
        </authorList>
    </citation>
    <scope>NUCLEOTIDE SEQUENCE [LARGE SCALE GENOMIC DNA]</scope>
    <source>
        <strain evidence="2">JC2023a</strain>
    </source>
</reference>
<sequence>MNSVMVGDQRLTHHGQHCQSKSKSGKRRTLHQSTLDLGDTAPCYTTTHSQSYSGESAGGRPLIFHLRDPSFPSQHRNRLDLSTALQGPLQGPLQSHSADVHGPKHITPRTDQRKENWARYRSGQAIREITNPQPTESWSSYRAGHTLRAPEEPCLPAGRATQWHQHNLLTGAVRSFIQEIHVSRGSRRGGQGGPSGGAEMNYCGWRGPRETDCTALRLY</sequence>
<feature type="compositionally biased region" description="Polar residues" evidence="1">
    <location>
        <begin position="43"/>
        <end position="54"/>
    </location>
</feature>
<proteinExistence type="predicted"/>
<feature type="region of interest" description="Disordered" evidence="1">
    <location>
        <begin position="88"/>
        <end position="114"/>
    </location>
</feature>
<evidence type="ECO:0000313" key="2">
    <source>
        <dbReference type="EMBL" id="KAK5884449.1"/>
    </source>
</evidence>
<dbReference type="AlphaFoldDB" id="A0AAN8GM69"/>
<gene>
    <name evidence="2" type="ORF">CesoFtcFv8_018268</name>
</gene>
<protein>
    <submittedName>
        <fullName evidence="2">Uncharacterized protein</fullName>
    </submittedName>
</protein>
<dbReference type="Proteomes" id="UP001335648">
    <property type="component" value="Unassembled WGS sequence"/>
</dbReference>
<dbReference type="EMBL" id="JAULUE010002060">
    <property type="protein sequence ID" value="KAK5884449.1"/>
    <property type="molecule type" value="Genomic_DNA"/>
</dbReference>
<feature type="region of interest" description="Disordered" evidence="1">
    <location>
        <begin position="1"/>
        <end position="56"/>
    </location>
</feature>
<evidence type="ECO:0000256" key="1">
    <source>
        <dbReference type="SAM" id="MobiDB-lite"/>
    </source>
</evidence>
<organism evidence="2 3">
    <name type="scientific">Champsocephalus esox</name>
    <name type="common">pike icefish</name>
    <dbReference type="NCBI Taxonomy" id="159716"/>
    <lineage>
        <taxon>Eukaryota</taxon>
        <taxon>Metazoa</taxon>
        <taxon>Chordata</taxon>
        <taxon>Craniata</taxon>
        <taxon>Vertebrata</taxon>
        <taxon>Euteleostomi</taxon>
        <taxon>Actinopterygii</taxon>
        <taxon>Neopterygii</taxon>
        <taxon>Teleostei</taxon>
        <taxon>Neoteleostei</taxon>
        <taxon>Acanthomorphata</taxon>
        <taxon>Eupercaria</taxon>
        <taxon>Perciformes</taxon>
        <taxon>Notothenioidei</taxon>
        <taxon>Channichthyidae</taxon>
        <taxon>Champsocephalus</taxon>
    </lineage>
</organism>
<name>A0AAN8GM69_9TELE</name>
<evidence type="ECO:0000313" key="3">
    <source>
        <dbReference type="Proteomes" id="UP001335648"/>
    </source>
</evidence>
<feature type="compositionally biased region" description="Basic and acidic residues" evidence="1">
    <location>
        <begin position="98"/>
        <end position="114"/>
    </location>
</feature>
<keyword evidence="3" id="KW-1185">Reference proteome</keyword>